<protein>
    <submittedName>
        <fullName evidence="1">Uncharacterized protein</fullName>
    </submittedName>
</protein>
<organism evidence="1 2">
    <name type="scientific">Fusarium decemcellulare</name>
    <dbReference type="NCBI Taxonomy" id="57161"/>
    <lineage>
        <taxon>Eukaryota</taxon>
        <taxon>Fungi</taxon>
        <taxon>Dikarya</taxon>
        <taxon>Ascomycota</taxon>
        <taxon>Pezizomycotina</taxon>
        <taxon>Sordariomycetes</taxon>
        <taxon>Hypocreomycetidae</taxon>
        <taxon>Hypocreales</taxon>
        <taxon>Nectriaceae</taxon>
        <taxon>Fusarium</taxon>
        <taxon>Fusarium decemcellulare species complex</taxon>
    </lineage>
</organism>
<comment type="caution">
    <text evidence="1">The sequence shown here is derived from an EMBL/GenBank/DDBJ whole genome shotgun (WGS) entry which is preliminary data.</text>
</comment>
<dbReference type="Proteomes" id="UP001148629">
    <property type="component" value="Unassembled WGS sequence"/>
</dbReference>
<reference evidence="1" key="1">
    <citation type="submission" date="2022-08" db="EMBL/GenBank/DDBJ databases">
        <title>Genome Sequence of Fusarium decemcellulare.</title>
        <authorList>
            <person name="Buettner E."/>
        </authorList>
    </citation>
    <scope>NUCLEOTIDE SEQUENCE</scope>
    <source>
        <strain evidence="1">Babe19</strain>
    </source>
</reference>
<evidence type="ECO:0000313" key="1">
    <source>
        <dbReference type="EMBL" id="KAJ3518000.1"/>
    </source>
</evidence>
<proteinExistence type="predicted"/>
<dbReference type="EMBL" id="JANRMS010003513">
    <property type="protein sequence ID" value="KAJ3518000.1"/>
    <property type="molecule type" value="Genomic_DNA"/>
</dbReference>
<keyword evidence="2" id="KW-1185">Reference proteome</keyword>
<sequence>MALSSGPFFADRSQYTTVLRTLAKVQRETPDLKRTLTACKTLGRQINAQVSIKENPMPIGTKVPDKATADRLLHAYLEIYEGPFRVLHIPSFRAAYDEYYSQPRSASIIFILQLQICMALGSITCEDSLAWKSAASQWLMEAQMWLHQSIVRTRQRLTFEHLQLACLICLYEASISGTDHVHYCWTQAGDLYRKAMCLGLHRDPDWEGTLSLRQAEMRRRLWVTILEVNLLLALQAGRPVMITASDYDTLPPSNLDDEELCDNLQREIDMQQRIDPHRPTATTMQLLLHASFDLRLKITCKINNFANETSYDEVLQFHSHLSEAQSHIRKRNAELATYVENDDTRITPYHMKIVEMLTSRFILALHLPGIGKSIKDPVFHFSRRICFMTSLRFMETWEIGSSLRQQRGITSMPRLRLRLLLVNNQGFLRHIAIQAMFSILLELVTHKEEQQAHSDPLAVSDEEELVQNAVWIQNWAEDQIRAGSTDVRTYCFITSCIAYAQALGSKSETRNIDQVIADAALNCNNKCFELMSGVAAGLDHFDQGTQSVLAGEMEMTSFGLADEESFADTMGSTEYDWTLSLDPFRQTDWNLIL</sequence>
<gene>
    <name evidence="1" type="ORF">NM208_g14625</name>
</gene>
<evidence type="ECO:0000313" key="2">
    <source>
        <dbReference type="Proteomes" id="UP001148629"/>
    </source>
</evidence>
<accession>A0ACC1RFE4</accession>
<name>A0ACC1RFE4_9HYPO</name>